<feature type="coiled-coil region" evidence="1">
    <location>
        <begin position="828"/>
        <end position="865"/>
    </location>
</feature>
<reference evidence="3" key="1">
    <citation type="submission" date="2015-07" db="EMBL/GenBank/DDBJ databases">
        <title>Adaptation to a free-living lifestyle via gene acquisitions in the diplomonad Trepomonas sp. PC1.</title>
        <authorList>
            <person name="Xu F."/>
            <person name="Jerlstrom-Hultqvist J."/>
            <person name="Kolisko M."/>
            <person name="Simpson A.G.B."/>
            <person name="Roger A.J."/>
            <person name="Svard S.G."/>
            <person name="Andersson J.O."/>
        </authorList>
    </citation>
    <scope>NUCLEOTIDE SEQUENCE</scope>
    <source>
        <strain evidence="3">PC1</strain>
    </source>
</reference>
<feature type="region of interest" description="Disordered" evidence="2">
    <location>
        <begin position="87"/>
        <end position="115"/>
    </location>
</feature>
<organism evidence="3">
    <name type="scientific">Trepomonas sp. PC1</name>
    <dbReference type="NCBI Taxonomy" id="1076344"/>
    <lineage>
        <taxon>Eukaryota</taxon>
        <taxon>Metamonada</taxon>
        <taxon>Diplomonadida</taxon>
        <taxon>Hexamitidae</taxon>
        <taxon>Hexamitinae</taxon>
        <taxon>Trepomonas</taxon>
    </lineage>
</organism>
<feature type="coiled-coil region" evidence="1">
    <location>
        <begin position="570"/>
        <end position="597"/>
    </location>
</feature>
<evidence type="ECO:0000313" key="3">
    <source>
        <dbReference type="EMBL" id="JAP95286.1"/>
    </source>
</evidence>
<sequence>GKPYQEAASTQYLPLQKQKFESERVQIVKNQFGLGLMAEEEVAKTLKKINYKHQTEQISQNVKEETEEKDDLEELLGVKYEKPQPVQIQVQQKKDPKKKEKVVQKESEESSEPPIQLNQVEKEIVKPKRHIPLIRNTNVTQTMKINQILKKTVEVIEEVNGKQVVVEKEIDIEPEKEPEKLTVTQLTAKLPSQSFSKLTNRDWSRTLEVNRPKTISRTQMLLMARQTFISNPQEIIFNNFYPFQKQKLTFSICNNSQSMQQCKICPIEQNYVQMFKVLYTPPGPMTPGQNLKIQMEFEYNDVNKYINDVFTQLVVEYEGGQLRIPISCYQSRPQLEIDCNIEEGTKRFKKAISDQNFKVMQPKLDENIEISTFTSGKSERKILLMNEGFKGCQAVVKLSQVNVDDVNCVLLTEKEIQQQKQLQVDYEAKVQELQQKISHEFQLYNDYKAHLKELEEQEQLLLAASQAKDKKQKPEKKKKIEEKQPPILQFDFSSVDDIEQFTRQKLAEIEKPAQVDENVQPFKKLVNFQLQHDAQISVSEPQILFYDGEKFDQNSLKAQRVVQLKQEKLLLAAEQALQKLQGEKSVEQQNFDKQKKKNPKLQIQPDSLLSPQFFDTALQKLKTEIFVELTEEIEKTVDVEREILKLAKIDELSYKIEIPAKSVLFFNVKHQPDQFLFKKVEVQLQISQFELGEQTQQLKAGFELKTFNSPIQLQEKMLDYQMCFYQQQYNQQFNVALQEQAQQSRTVEFVLPKQIKKFATIDQPVLIMNANQPKAHPKLSISLKSKADLTWLKNQQNEDWADLRVSTDQFSDSTAQLGADYLEQIEQIKVISNQLEVVKTDLQTLETEKAQLEEKLQQMEEILKQPLPKNQKQHKLPVQPDDLKKQIQAKSELIAGKLEQISKLKEQICEVQNEIETKIFIGSYVELKFNVKIQVQNQPETLYLEIIAKFTSNEVQIKLPKQNMFKEVYLNQQRVFTVGVQNMSALYQHVGAFVVEEPMMDRYIQSHVQPHGGVQLLLPGEFKQFHVYLQPLVEQQYNIKLEVGAEFGFSRIFNIKFNALKQQIFCSVQKEISEIAVNDVQNDQFAIVNSTEKEVQYTVAKPFMDLIQAKFPNLLKIAPACASVKPKSKADLLMIFDLTPENVYQLFQYCKLKDDSQLQYFSFCKQPSEHFQKELVTIKIPILLSTQQIIFYQHILAISDPAVSAHWENAISRPVSAQSSPKRATSAKKKPVEQVQPEKPSLKVKQSKLTVDFGPCPVGSLNRQNVLLQTDQLCFLKELSVPFFDANIELLTFLDRKMVKKFKTLIFEFIPRKNGKHEEVFQLQCYADDQFTKKLNKVEITVKGEGVDVAMQVDLQGQHSDIPGVEKNSQRHFLKPLQIGGQQTVQLQLKNQTQNKLRVYVRVKQKPKHFDCLVYNQQLNLETKPLDAVLEFKAKTYTNEFEVITIIVSAGSFTKQFDVYCSCVDKIGFLQLDKATIACASEPIQIEINGQKTQIGAKAELVKPGSVVQVNGVRVM</sequence>
<feature type="non-terminal residue" evidence="3">
    <location>
        <position position="1"/>
    </location>
</feature>
<feature type="region of interest" description="Disordered" evidence="2">
    <location>
        <begin position="1214"/>
        <end position="1239"/>
    </location>
</feature>
<evidence type="ECO:0000256" key="1">
    <source>
        <dbReference type="SAM" id="Coils"/>
    </source>
</evidence>
<dbReference type="EMBL" id="GDID01001320">
    <property type="protein sequence ID" value="JAP95286.1"/>
    <property type="molecule type" value="Transcribed_RNA"/>
</dbReference>
<dbReference type="Pfam" id="PF24771">
    <property type="entry name" value="Ig_CFAP74_1st"/>
    <property type="match status" value="1"/>
</dbReference>
<proteinExistence type="predicted"/>
<gene>
    <name evidence="3" type="ORF">TPC1_11774</name>
</gene>
<protein>
    <submittedName>
        <fullName evidence="3">Uncharacterized protein</fullName>
    </submittedName>
</protein>
<name>A0A146KIN9_9EUKA</name>
<evidence type="ECO:0000256" key="2">
    <source>
        <dbReference type="SAM" id="MobiDB-lite"/>
    </source>
</evidence>
<keyword evidence="1" id="KW-0175">Coiled coil</keyword>
<feature type="compositionally biased region" description="Basic and acidic residues" evidence="2">
    <location>
        <begin position="92"/>
        <end position="108"/>
    </location>
</feature>
<accession>A0A146KIN9</accession>
<feature type="coiled-coil region" evidence="1">
    <location>
        <begin position="416"/>
        <end position="467"/>
    </location>
</feature>